<comment type="caution">
    <text evidence="1">The sequence shown here is derived from an EMBL/GenBank/DDBJ whole genome shotgun (WGS) entry which is preliminary data.</text>
</comment>
<dbReference type="EMBL" id="QFQB01000013">
    <property type="protein sequence ID" value="PZQ47414.1"/>
    <property type="molecule type" value="Genomic_DNA"/>
</dbReference>
<name>A0A2W5N2V0_9BACT</name>
<evidence type="ECO:0000313" key="1">
    <source>
        <dbReference type="EMBL" id="PZQ47414.1"/>
    </source>
</evidence>
<reference evidence="1 2" key="1">
    <citation type="submission" date="2017-08" db="EMBL/GenBank/DDBJ databases">
        <title>Infants hospitalized years apart are colonized by the same room-sourced microbial strains.</title>
        <authorList>
            <person name="Brooks B."/>
            <person name="Olm M.R."/>
            <person name="Firek B.A."/>
            <person name="Baker R."/>
            <person name="Thomas B.C."/>
            <person name="Morowitz M.J."/>
            <person name="Banfield J.F."/>
        </authorList>
    </citation>
    <scope>NUCLEOTIDE SEQUENCE [LARGE SCALE GENOMIC DNA]</scope>
    <source>
        <strain evidence="1">S2_005_002_R2_29</strain>
    </source>
</reference>
<accession>A0A2W5N2V0</accession>
<sequence>MKSAPTKSFTRFYADALAIKSFAARFRDFGKATMRGTILAYSTSVNAGVIVCDEENTFDFRELDWMGKLAPAARQRVEFEGASRTATKVRAEG</sequence>
<organism evidence="1 2">
    <name type="scientific">Micavibrio aeruginosavorus</name>
    <dbReference type="NCBI Taxonomy" id="349221"/>
    <lineage>
        <taxon>Bacteria</taxon>
        <taxon>Pseudomonadati</taxon>
        <taxon>Bdellovibrionota</taxon>
        <taxon>Bdellovibrionia</taxon>
        <taxon>Bdellovibrionales</taxon>
        <taxon>Pseudobdellovibrionaceae</taxon>
        <taxon>Micavibrio</taxon>
    </lineage>
</organism>
<evidence type="ECO:0000313" key="2">
    <source>
        <dbReference type="Proteomes" id="UP000249417"/>
    </source>
</evidence>
<dbReference type="AlphaFoldDB" id="A0A2W5N2V0"/>
<dbReference type="Proteomes" id="UP000249417">
    <property type="component" value="Unassembled WGS sequence"/>
</dbReference>
<proteinExistence type="predicted"/>
<gene>
    <name evidence="1" type="ORF">DI551_03360</name>
</gene>
<protein>
    <submittedName>
        <fullName evidence="1">Uncharacterized protein</fullName>
    </submittedName>
</protein>